<dbReference type="EMBL" id="JAGKLY010000001">
    <property type="protein sequence ID" value="MBQ0267361.1"/>
    <property type="molecule type" value="Genomic_DNA"/>
</dbReference>
<evidence type="ECO:0000256" key="4">
    <source>
        <dbReference type="SAM" id="Phobius"/>
    </source>
</evidence>
<sequence length="604" mass="68503">MATTFQMAKSRLTTVYSQTHQQISSLVRQLFVEILQLKKLMLLLVITLLMQMQLTLLSFPLYVSGNTAQIIDQQINNQATQDRSRQQQTQLETKDVLGKNREQANNILVFDDEKDCFEMKRVILLSEPKLPSMRPLETYANQVVGVCIGINGVETLAKGLQDKIIKSGYVTTRVNIPEQNISDGTLTLQIIPGKVANVKLTEGSDTYITLGAIIPAREGDILNIRDIEQGLENLERIPGAKVNIELAPGKEFSTSDISIQREKSPHFNAGGYYNNSGSRQTGKDQVGVTLYGNNLTSLNDTIYVSAGKNLKNQARNSSSNAAIYYSVPYNYWLFSLYASKSEYKQTINDTIASYKYYGDSKYYNATASNVFLRGQTYKDTASIQLIKRKSKYKLEDITLLSQQRDLTSLKLGVSHRQNIDNSTVDASIYYQRNVPWFGADESWDMKYGDVSTMGRLFTLDVSGMIPFAFNDFVMSYNPQLFVQYSRDRLTIQDQFSLGNRWTVRGFDEEFSLIGDKGFYLRNEFNFYIPGFSFYPYYALDYGRIFGGVYPLGLYSDDQLLGTAIGMRGNVNIFSYDLFLGVPLYKPDEYETSSVNAGLNVQWFW</sequence>
<dbReference type="PIRSF" id="PIRSF029745">
    <property type="entry name" value="FhaC"/>
    <property type="match status" value="1"/>
</dbReference>
<reference evidence="8" key="1">
    <citation type="submission" date="2021-03" db="EMBL/GenBank/DDBJ databases">
        <authorList>
            <person name="Stanton E."/>
        </authorList>
    </citation>
    <scope>NUCLEOTIDE SEQUENCE</scope>
    <source>
        <strain evidence="8">2020EL-00113</strain>
    </source>
</reference>
<dbReference type="PANTHER" id="PTHR34597">
    <property type="entry name" value="SLR1661 PROTEIN"/>
    <property type="match status" value="1"/>
</dbReference>
<evidence type="ECO:0000313" key="8">
    <source>
        <dbReference type="EMBL" id="MBQ0267361.1"/>
    </source>
</evidence>
<evidence type="ECO:0000259" key="7">
    <source>
        <dbReference type="Pfam" id="PF17287"/>
    </source>
</evidence>
<dbReference type="Pfam" id="PF03865">
    <property type="entry name" value="ShlB"/>
    <property type="match status" value="1"/>
</dbReference>
<evidence type="ECO:0000256" key="3">
    <source>
        <dbReference type="ARBA" id="ARBA00023237"/>
    </source>
</evidence>
<proteinExistence type="predicted"/>
<dbReference type="Gene3D" id="2.40.160.50">
    <property type="entry name" value="membrane protein fhac: a member of the omp85/tpsb transporter family"/>
    <property type="match status" value="1"/>
</dbReference>
<dbReference type="Gene3D" id="3.10.20.310">
    <property type="entry name" value="membrane protein fhac"/>
    <property type="match status" value="1"/>
</dbReference>
<keyword evidence="3" id="KW-0998">Cell outer membrane</keyword>
<gene>
    <name evidence="8" type="ORF">J7T18_03485</name>
</gene>
<evidence type="ECO:0000256" key="2">
    <source>
        <dbReference type="ARBA" id="ARBA00022692"/>
    </source>
</evidence>
<dbReference type="Proteomes" id="UP000674270">
    <property type="component" value="Unassembled WGS sequence"/>
</dbReference>
<evidence type="ECO:0000256" key="1">
    <source>
        <dbReference type="ARBA" id="ARBA00022452"/>
    </source>
</evidence>
<keyword evidence="4" id="KW-1133">Transmembrane helix</keyword>
<dbReference type="Pfam" id="PF17287">
    <property type="entry name" value="POTRA_3"/>
    <property type="match status" value="1"/>
</dbReference>
<dbReference type="RefSeq" id="WP_196053826.1">
    <property type="nucleotide sequence ID" value="NZ_JAGKLY010000001.1"/>
</dbReference>
<dbReference type="PANTHER" id="PTHR34597:SF3">
    <property type="entry name" value="OUTER MEMBRANE TRANSPORTER CDIB"/>
    <property type="match status" value="1"/>
</dbReference>
<evidence type="ECO:0000259" key="6">
    <source>
        <dbReference type="Pfam" id="PF08479"/>
    </source>
</evidence>
<organism evidence="8 9">
    <name type="scientific">Providencia huaxiensis</name>
    <dbReference type="NCBI Taxonomy" id="2027290"/>
    <lineage>
        <taxon>Bacteria</taxon>
        <taxon>Pseudomonadati</taxon>
        <taxon>Pseudomonadota</taxon>
        <taxon>Gammaproteobacteria</taxon>
        <taxon>Enterobacterales</taxon>
        <taxon>Morganellaceae</taxon>
        <taxon>Providencia</taxon>
    </lineage>
</organism>
<evidence type="ECO:0000313" key="9">
    <source>
        <dbReference type="Proteomes" id="UP000674270"/>
    </source>
</evidence>
<dbReference type="GO" id="GO:0008320">
    <property type="term" value="F:protein transmembrane transporter activity"/>
    <property type="evidence" value="ECO:0007669"/>
    <property type="project" value="TreeGrafter"/>
</dbReference>
<name>A0A8I2ADE7_9GAMM</name>
<accession>A0A8I2ADE7</accession>
<dbReference type="GO" id="GO:0046819">
    <property type="term" value="P:protein secretion by the type V secretion system"/>
    <property type="evidence" value="ECO:0007669"/>
    <property type="project" value="TreeGrafter"/>
</dbReference>
<dbReference type="InterPro" id="IPR005565">
    <property type="entry name" value="Hemolysn_activator_HlyB_C"/>
</dbReference>
<keyword evidence="4" id="KW-0472">Membrane</keyword>
<keyword evidence="2 4" id="KW-0812">Transmembrane</keyword>
<dbReference type="GO" id="GO:0098046">
    <property type="term" value="C:type V protein secretion system complex"/>
    <property type="evidence" value="ECO:0007669"/>
    <property type="project" value="TreeGrafter"/>
</dbReference>
<dbReference type="InterPro" id="IPR013686">
    <property type="entry name" value="Polypept-transport_assoc_ShlB"/>
</dbReference>
<dbReference type="InterPro" id="IPR051544">
    <property type="entry name" value="TPS_OM_transporter"/>
</dbReference>
<dbReference type="InterPro" id="IPR035251">
    <property type="entry name" value="ShlB_POTRA"/>
</dbReference>
<feature type="domain" description="Polypeptide-transport-associated ShlB-type" evidence="6">
    <location>
        <begin position="130"/>
        <end position="193"/>
    </location>
</feature>
<protein>
    <submittedName>
        <fullName evidence="8">ShlB/FhaC/HecB family hemolysin secretion/activation protein</fullName>
    </submittedName>
</protein>
<keyword evidence="1" id="KW-1134">Transmembrane beta strand</keyword>
<comment type="caution">
    <text evidence="8">The sequence shown here is derived from an EMBL/GenBank/DDBJ whole genome shotgun (WGS) entry which is preliminary data.</text>
</comment>
<feature type="domain" description="ShlB POTRA" evidence="7">
    <location>
        <begin position="195"/>
        <end position="248"/>
    </location>
</feature>
<dbReference type="InterPro" id="IPR027282">
    <property type="entry name" value="TPS"/>
</dbReference>
<dbReference type="Pfam" id="PF08479">
    <property type="entry name" value="POTRA_2"/>
    <property type="match status" value="1"/>
</dbReference>
<evidence type="ECO:0000259" key="5">
    <source>
        <dbReference type="Pfam" id="PF03865"/>
    </source>
</evidence>
<feature type="domain" description="Haemolysin activator HlyB C-terminal" evidence="5">
    <location>
        <begin position="254"/>
        <end position="568"/>
    </location>
</feature>
<feature type="transmembrane region" description="Helical" evidence="4">
    <location>
        <begin position="40"/>
        <end position="63"/>
    </location>
</feature>
<dbReference type="AlphaFoldDB" id="A0A8I2ADE7"/>